<feature type="transmembrane region" description="Helical" evidence="1">
    <location>
        <begin position="522"/>
        <end position="540"/>
    </location>
</feature>
<protein>
    <recommendedName>
        <fullName evidence="5">Cytochrome d ubiquinol oxidase subunit II</fullName>
    </recommendedName>
</protein>
<gene>
    <name evidence="3" type="ORF">BTM25_05640</name>
</gene>
<dbReference type="Proteomes" id="UP000242367">
    <property type="component" value="Unassembled WGS sequence"/>
</dbReference>
<evidence type="ECO:0008006" key="5">
    <source>
        <dbReference type="Google" id="ProtNLM"/>
    </source>
</evidence>
<feature type="transmembrane region" description="Helical" evidence="1">
    <location>
        <begin position="546"/>
        <end position="563"/>
    </location>
</feature>
<dbReference type="Gene3D" id="3.40.720.10">
    <property type="entry name" value="Alkaline Phosphatase, subunit A"/>
    <property type="match status" value="1"/>
</dbReference>
<evidence type="ECO:0000313" key="4">
    <source>
        <dbReference type="Proteomes" id="UP000242367"/>
    </source>
</evidence>
<evidence type="ECO:0000256" key="2">
    <source>
        <dbReference type="SAM" id="SignalP"/>
    </source>
</evidence>
<dbReference type="InterPro" id="IPR017850">
    <property type="entry name" value="Alkaline_phosphatase_core_sf"/>
</dbReference>
<keyword evidence="1" id="KW-1133">Transmembrane helix</keyword>
<feature type="transmembrane region" description="Helical" evidence="1">
    <location>
        <begin position="355"/>
        <end position="374"/>
    </location>
</feature>
<feature type="transmembrane region" description="Helical" evidence="1">
    <location>
        <begin position="570"/>
        <end position="590"/>
    </location>
</feature>
<dbReference type="SUPFAM" id="SSF53649">
    <property type="entry name" value="Alkaline phosphatase-like"/>
    <property type="match status" value="1"/>
</dbReference>
<feature type="transmembrane region" description="Helical" evidence="1">
    <location>
        <begin position="386"/>
        <end position="413"/>
    </location>
</feature>
<keyword evidence="1" id="KW-0812">Transmembrane</keyword>
<accession>A0A2P4UMA9</accession>
<feature type="transmembrane region" description="Helical" evidence="1">
    <location>
        <begin position="419"/>
        <end position="440"/>
    </location>
</feature>
<keyword evidence="4" id="KW-1185">Reference proteome</keyword>
<comment type="caution">
    <text evidence="3">The sequence shown here is derived from an EMBL/GenBank/DDBJ whole genome shotgun (WGS) entry which is preliminary data.</text>
</comment>
<dbReference type="RefSeq" id="WP_235828127.1">
    <property type="nucleotide sequence ID" value="NZ_MTBP01000001.1"/>
</dbReference>
<keyword evidence="1" id="KW-0472">Membrane</keyword>
<feature type="chain" id="PRO_5015169901" description="Cytochrome d ubiquinol oxidase subunit II" evidence="2">
    <location>
        <begin position="34"/>
        <end position="732"/>
    </location>
</feature>
<organism evidence="3 4">
    <name type="scientific">Actinomadura rubteroloni</name>
    <dbReference type="NCBI Taxonomy" id="1926885"/>
    <lineage>
        <taxon>Bacteria</taxon>
        <taxon>Bacillati</taxon>
        <taxon>Actinomycetota</taxon>
        <taxon>Actinomycetes</taxon>
        <taxon>Streptosporangiales</taxon>
        <taxon>Thermomonosporaceae</taxon>
        <taxon>Actinomadura</taxon>
    </lineage>
</organism>
<sequence length="732" mass="75593" precursor="true">MAQYGAGTGRPCSAVVRALVAVAALLAGTGVLAAPAAAAAPSSRTVVIGVPGMMWSDITATRTPTLWKLAGRGGAAALSVRTTRPGTCPTDGWLTVSAGQRSRLAHGDCLLPATPSATPSGGATAADWPAIRADNAATTYHSRAGLLGDAVHRAGDCTFAVGAGAVYGLADGTGRVDRYVSAPDRARPEDWTRCRLAAVEIDDLFRAYQAAGVDAKGEQEAVAEAVRARAVSTADQRVAAVLAALPPGTNVLVAGLSDIGVPPHLRIAIGATTPGGPSSFPRGLLTSSATHRPGLVTLTDVTATALKLLGLPQSDEAVGSAWRSQKSDQAATPKIEALENQDVAAQAIRSVQGRFISTVVVAQIVLLGAAWLLLRRRPGSARRRRVLGAARVVALLGGALPVSAFLAGIVPWWRSSHPAAVLVTTVVVVGALLTGAALGGPWRRSKLVPSLIIAAVTAGVLALDVMTGSHLQMNTFLGYTALVAGRFYGFGNQAFALFAAAAVLTAAWLAEYRVRAGQRWTAALVIGAVGVGAVAVDGLPMWGSDFGGVLAMVPVFAMLALLAAGRRLRWWWLAGFGAAAVALVLLISWWNARSANPTHLGKFWNDLVAGNGGEVVQRKFEAMTRSLGFWPVTALLAVALVFLYLALVDPARWRARPLLVAYRDTTTMGPALIAVLSVGIIGTLVNDSGVIILTVTLLLTVPLTVAAALRSLETGARTEPRPSAPRSSARTG</sequence>
<proteinExistence type="predicted"/>
<feature type="transmembrane region" description="Helical" evidence="1">
    <location>
        <begin position="447"/>
        <end position="467"/>
    </location>
</feature>
<feature type="signal peptide" evidence="2">
    <location>
        <begin position="1"/>
        <end position="33"/>
    </location>
</feature>
<dbReference type="AlphaFoldDB" id="A0A2P4UMA9"/>
<evidence type="ECO:0000256" key="1">
    <source>
        <dbReference type="SAM" id="Phobius"/>
    </source>
</evidence>
<keyword evidence="2" id="KW-0732">Signal</keyword>
<dbReference type="EMBL" id="MTBP01000001">
    <property type="protein sequence ID" value="POM26175.1"/>
    <property type="molecule type" value="Genomic_DNA"/>
</dbReference>
<name>A0A2P4UMA9_9ACTN</name>
<feature type="transmembrane region" description="Helical" evidence="1">
    <location>
        <begin position="627"/>
        <end position="647"/>
    </location>
</feature>
<feature type="transmembrane region" description="Helical" evidence="1">
    <location>
        <begin position="487"/>
        <end position="510"/>
    </location>
</feature>
<feature type="transmembrane region" description="Helical" evidence="1">
    <location>
        <begin position="691"/>
        <end position="712"/>
    </location>
</feature>
<evidence type="ECO:0000313" key="3">
    <source>
        <dbReference type="EMBL" id="POM26175.1"/>
    </source>
</evidence>
<feature type="transmembrane region" description="Helical" evidence="1">
    <location>
        <begin position="668"/>
        <end position="685"/>
    </location>
</feature>
<reference evidence="3 4" key="1">
    <citation type="journal article" date="2017" name="Chemistry">
        <title>Isolation, Biosynthesis and Chemical Modifications of Rubterolones A-F: Rare Tropolone Alkaloids from Actinomadura sp. 5-2.</title>
        <authorList>
            <person name="Guo H."/>
            <person name="Benndorf R."/>
            <person name="Leichnitz D."/>
            <person name="Klassen J.L."/>
            <person name="Vollmers J."/>
            <person name="Gorls H."/>
            <person name="Steinacker M."/>
            <person name="Weigel C."/>
            <person name="Dahse H.M."/>
            <person name="Kaster A.K."/>
            <person name="de Beer Z.W."/>
            <person name="Poulsen M."/>
            <person name="Beemelmanns C."/>
        </authorList>
    </citation>
    <scope>NUCLEOTIDE SEQUENCE [LARGE SCALE GENOMIC DNA]</scope>
    <source>
        <strain evidence="3 4">5-2</strain>
    </source>
</reference>